<evidence type="ECO:0000313" key="1">
    <source>
        <dbReference type="EMBL" id="GAU41474.1"/>
    </source>
</evidence>
<organism evidence="1 2">
    <name type="scientific">Trifolium subterraneum</name>
    <name type="common">Subterranean clover</name>
    <dbReference type="NCBI Taxonomy" id="3900"/>
    <lineage>
        <taxon>Eukaryota</taxon>
        <taxon>Viridiplantae</taxon>
        <taxon>Streptophyta</taxon>
        <taxon>Embryophyta</taxon>
        <taxon>Tracheophyta</taxon>
        <taxon>Spermatophyta</taxon>
        <taxon>Magnoliopsida</taxon>
        <taxon>eudicotyledons</taxon>
        <taxon>Gunneridae</taxon>
        <taxon>Pentapetalae</taxon>
        <taxon>rosids</taxon>
        <taxon>fabids</taxon>
        <taxon>Fabales</taxon>
        <taxon>Fabaceae</taxon>
        <taxon>Papilionoideae</taxon>
        <taxon>50 kb inversion clade</taxon>
        <taxon>NPAAA clade</taxon>
        <taxon>Hologalegina</taxon>
        <taxon>IRL clade</taxon>
        <taxon>Trifolieae</taxon>
        <taxon>Trifolium</taxon>
    </lineage>
</organism>
<gene>
    <name evidence="1" type="ORF">TSUD_237240</name>
</gene>
<dbReference type="EMBL" id="DF973865">
    <property type="protein sequence ID" value="GAU41474.1"/>
    <property type="molecule type" value="Genomic_DNA"/>
</dbReference>
<dbReference type="Proteomes" id="UP000242715">
    <property type="component" value="Unassembled WGS sequence"/>
</dbReference>
<accession>A0A2Z6N9T6</accession>
<evidence type="ECO:0000313" key="2">
    <source>
        <dbReference type="Proteomes" id="UP000242715"/>
    </source>
</evidence>
<proteinExistence type="predicted"/>
<reference evidence="2" key="1">
    <citation type="journal article" date="2017" name="Front. Plant Sci.">
        <title>Climate Clever Clovers: New Paradigm to Reduce the Environmental Footprint of Ruminants by Breeding Low Methanogenic Forages Utilizing Haplotype Variation.</title>
        <authorList>
            <person name="Kaur P."/>
            <person name="Appels R."/>
            <person name="Bayer P.E."/>
            <person name="Keeble-Gagnere G."/>
            <person name="Wang J."/>
            <person name="Hirakawa H."/>
            <person name="Shirasawa K."/>
            <person name="Vercoe P."/>
            <person name="Stefanova K."/>
            <person name="Durmic Z."/>
            <person name="Nichols P."/>
            <person name="Revell C."/>
            <person name="Isobe S.N."/>
            <person name="Edwards D."/>
            <person name="Erskine W."/>
        </authorList>
    </citation>
    <scope>NUCLEOTIDE SEQUENCE [LARGE SCALE GENOMIC DNA]</scope>
    <source>
        <strain evidence="2">cv. Daliak</strain>
    </source>
</reference>
<keyword evidence="2" id="KW-1185">Reference proteome</keyword>
<dbReference type="AlphaFoldDB" id="A0A2Z6N9T6"/>
<protein>
    <submittedName>
        <fullName evidence="1">Uncharacterized protein</fullName>
    </submittedName>
</protein>
<sequence length="95" mass="11002">MDQVCAGKGDSLGWQAFQNRIPSKENLRQKGTEAGLRSIWFACMWSIWKARNAKIFQAGEIFSMKKQRCVHCIAEFYYAETVYNAVEQEANFQLK</sequence>
<name>A0A2Z6N9T6_TRISU</name>